<feature type="domain" description="VanZ-like" evidence="2">
    <location>
        <begin position="52"/>
        <end position="172"/>
    </location>
</feature>
<sequence length="191" mass="20427">MWDDVGYAGVGIESWWLLAPALALFAIVLAVNAARHRPGWTGSHLLTRGAVALYLAGVAHFTLFPIDYALGPRGNQSPWYEQIAPIPLLTADPASFTLNIAMLVPFGVLLPLVSTKVLDMRGVALRALAFSAAIETTQLLIYTIARSGRAVDVNDLLANTLGGLLGYFLLRTLPPLHHLALPTSPLAPAAR</sequence>
<keyword evidence="4" id="KW-1185">Reference proteome</keyword>
<reference evidence="3 4" key="1">
    <citation type="submission" date="2018-03" db="EMBL/GenBank/DDBJ databases">
        <title>Genomic Encyclopedia of Archaeal and Bacterial Type Strains, Phase II (KMG-II): from individual species to whole genera.</title>
        <authorList>
            <person name="Goeker M."/>
        </authorList>
    </citation>
    <scope>NUCLEOTIDE SEQUENCE [LARGE SCALE GENOMIC DNA]</scope>
    <source>
        <strain evidence="3 4">DSM 44720</strain>
    </source>
</reference>
<dbReference type="PANTHER" id="PTHR36834:SF1">
    <property type="entry name" value="INTEGRAL MEMBRANE PROTEIN"/>
    <property type="match status" value="1"/>
</dbReference>
<dbReference type="InterPro" id="IPR053150">
    <property type="entry name" value="Teicoplanin_resist-assoc"/>
</dbReference>
<dbReference type="OrthoDB" id="3296153at2"/>
<organism evidence="3 4">
    <name type="scientific">Umezawaea tangerina</name>
    <dbReference type="NCBI Taxonomy" id="84725"/>
    <lineage>
        <taxon>Bacteria</taxon>
        <taxon>Bacillati</taxon>
        <taxon>Actinomycetota</taxon>
        <taxon>Actinomycetes</taxon>
        <taxon>Pseudonocardiales</taxon>
        <taxon>Pseudonocardiaceae</taxon>
        <taxon>Umezawaea</taxon>
    </lineage>
</organism>
<dbReference type="Proteomes" id="UP000239494">
    <property type="component" value="Unassembled WGS sequence"/>
</dbReference>
<proteinExistence type="predicted"/>
<evidence type="ECO:0000259" key="2">
    <source>
        <dbReference type="Pfam" id="PF04892"/>
    </source>
</evidence>
<keyword evidence="1" id="KW-1133">Transmembrane helix</keyword>
<comment type="caution">
    <text evidence="3">The sequence shown here is derived from an EMBL/GenBank/DDBJ whole genome shotgun (WGS) entry which is preliminary data.</text>
</comment>
<evidence type="ECO:0000313" key="3">
    <source>
        <dbReference type="EMBL" id="PRY39766.1"/>
    </source>
</evidence>
<dbReference type="RefSeq" id="WP_106189669.1">
    <property type="nucleotide sequence ID" value="NZ_PVTF01000007.1"/>
</dbReference>
<keyword evidence="1" id="KW-0472">Membrane</keyword>
<feature type="transmembrane region" description="Helical" evidence="1">
    <location>
        <begin position="15"/>
        <end position="33"/>
    </location>
</feature>
<feature type="transmembrane region" description="Helical" evidence="1">
    <location>
        <begin position="45"/>
        <end position="66"/>
    </location>
</feature>
<accession>A0A2T0T282</accession>
<gene>
    <name evidence="3" type="ORF">CLV43_107353</name>
</gene>
<protein>
    <submittedName>
        <fullName evidence="3">Glycopeptide antibiotics resistance protein</fullName>
    </submittedName>
</protein>
<dbReference type="AlphaFoldDB" id="A0A2T0T282"/>
<evidence type="ECO:0000313" key="4">
    <source>
        <dbReference type="Proteomes" id="UP000239494"/>
    </source>
</evidence>
<name>A0A2T0T282_9PSEU</name>
<evidence type="ECO:0000256" key="1">
    <source>
        <dbReference type="SAM" id="Phobius"/>
    </source>
</evidence>
<dbReference type="Pfam" id="PF04892">
    <property type="entry name" value="VanZ"/>
    <property type="match status" value="1"/>
</dbReference>
<dbReference type="PANTHER" id="PTHR36834">
    <property type="entry name" value="MEMBRANE PROTEIN-RELATED"/>
    <property type="match status" value="1"/>
</dbReference>
<keyword evidence="1" id="KW-0812">Transmembrane</keyword>
<dbReference type="EMBL" id="PVTF01000007">
    <property type="protein sequence ID" value="PRY39766.1"/>
    <property type="molecule type" value="Genomic_DNA"/>
</dbReference>
<dbReference type="InterPro" id="IPR006976">
    <property type="entry name" value="VanZ-like"/>
</dbReference>
<feature type="transmembrane region" description="Helical" evidence="1">
    <location>
        <begin position="94"/>
        <end position="113"/>
    </location>
</feature>